<proteinExistence type="predicted"/>
<dbReference type="Proteomes" id="UP000327493">
    <property type="component" value="Chromosome 13"/>
</dbReference>
<accession>A0A5J5CVN2</accession>
<evidence type="ECO:0000313" key="3">
    <source>
        <dbReference type="Proteomes" id="UP000327493"/>
    </source>
</evidence>
<gene>
    <name evidence="2" type="ORF">FQN60_000228</name>
</gene>
<evidence type="ECO:0000256" key="1">
    <source>
        <dbReference type="SAM" id="MobiDB-lite"/>
    </source>
</evidence>
<name>A0A5J5CVN2_9PERO</name>
<keyword evidence="3" id="KW-1185">Reference proteome</keyword>
<feature type="region of interest" description="Disordered" evidence="1">
    <location>
        <begin position="60"/>
        <end position="79"/>
    </location>
</feature>
<sequence>MAVMVVRWKDEKISGRKCPGYLYQSYVIAITRPPRQHCGDIQPRSILRLRVSSTNSHLSLPAYPKSSANVEDLPRPSNDSRLMRHAQKVYAIEHSINAPSSKFLPSTLVPCNKDRAINQAEIADTRHGLMK</sequence>
<dbReference type="AlphaFoldDB" id="A0A5J5CVN2"/>
<dbReference type="EMBL" id="VOFY01000013">
    <property type="protein sequence ID" value="KAA8586392.1"/>
    <property type="molecule type" value="Genomic_DNA"/>
</dbReference>
<evidence type="ECO:0000313" key="2">
    <source>
        <dbReference type="EMBL" id="KAA8586392.1"/>
    </source>
</evidence>
<reference evidence="2 3" key="1">
    <citation type="submission" date="2019-08" db="EMBL/GenBank/DDBJ databases">
        <title>A chromosome-level genome assembly, high-density linkage maps, and genome scans reveal the genomic architecture of hybrid incompatibilities underlying speciation via character displacement in darters (Percidae: Etheostominae).</title>
        <authorList>
            <person name="Moran R.L."/>
            <person name="Catchen J.M."/>
            <person name="Fuller R.C."/>
        </authorList>
    </citation>
    <scope>NUCLEOTIDE SEQUENCE [LARGE SCALE GENOMIC DNA]</scope>
    <source>
        <strain evidence="2">EspeVRDwgs_2016</strain>
        <tissue evidence="2">Muscle</tissue>
    </source>
</reference>
<organism evidence="2 3">
    <name type="scientific">Etheostoma spectabile</name>
    <name type="common">orangethroat darter</name>
    <dbReference type="NCBI Taxonomy" id="54343"/>
    <lineage>
        <taxon>Eukaryota</taxon>
        <taxon>Metazoa</taxon>
        <taxon>Chordata</taxon>
        <taxon>Craniata</taxon>
        <taxon>Vertebrata</taxon>
        <taxon>Euteleostomi</taxon>
        <taxon>Actinopterygii</taxon>
        <taxon>Neopterygii</taxon>
        <taxon>Teleostei</taxon>
        <taxon>Neoteleostei</taxon>
        <taxon>Acanthomorphata</taxon>
        <taxon>Eupercaria</taxon>
        <taxon>Perciformes</taxon>
        <taxon>Percoidei</taxon>
        <taxon>Percidae</taxon>
        <taxon>Etheostomatinae</taxon>
        <taxon>Etheostoma</taxon>
    </lineage>
</organism>
<protein>
    <submittedName>
        <fullName evidence="2">Uncharacterized protein</fullName>
    </submittedName>
</protein>
<comment type="caution">
    <text evidence="2">The sequence shown here is derived from an EMBL/GenBank/DDBJ whole genome shotgun (WGS) entry which is preliminary data.</text>
</comment>